<proteinExistence type="predicted"/>
<dbReference type="Pfam" id="PF02585">
    <property type="entry name" value="PIG-L"/>
    <property type="match status" value="1"/>
</dbReference>
<reference evidence="1" key="1">
    <citation type="submission" date="2020-05" db="EMBL/GenBank/DDBJ databases">
        <authorList>
            <person name="Chiriac C."/>
            <person name="Salcher M."/>
            <person name="Ghai R."/>
            <person name="Kavagutti S V."/>
        </authorList>
    </citation>
    <scope>NUCLEOTIDE SEQUENCE</scope>
</reference>
<dbReference type="PANTHER" id="PTHR12993:SF28">
    <property type="entry name" value="LMBE FAMILY PROTEIN"/>
    <property type="match status" value="1"/>
</dbReference>
<name>A0A6J5YW74_9ZZZZ</name>
<sequence>MEPLADSEIKRVLVVNAHPDDSDFGASGTIAQWVKKGIEVTYVLCTNGDQGGEESEYSKEEMPAVRQREQRAACAVLGISDVTFLNYVDGHLEATIALRKDIVRQIRRVQPDRIVCQSPERNWERIGASHPDHLAAGEATIQAVYPDARNPYAFTDLLEVEGLQPWKVKEVWMQGHAHPDHFVDITSTFDIKVRTLKEHASQTAHNTELENMLREWGQRNAGLGGLPDGRIAESFKIVNTN</sequence>
<dbReference type="InterPro" id="IPR024078">
    <property type="entry name" value="LmbE-like_dom_sf"/>
</dbReference>
<gene>
    <name evidence="1" type="ORF">UFOPK4080_00269</name>
</gene>
<dbReference type="GO" id="GO:0016811">
    <property type="term" value="F:hydrolase activity, acting on carbon-nitrogen (but not peptide) bonds, in linear amides"/>
    <property type="evidence" value="ECO:0007669"/>
    <property type="project" value="TreeGrafter"/>
</dbReference>
<dbReference type="Gene3D" id="3.40.50.10320">
    <property type="entry name" value="LmbE-like"/>
    <property type="match status" value="1"/>
</dbReference>
<organism evidence="1">
    <name type="scientific">freshwater metagenome</name>
    <dbReference type="NCBI Taxonomy" id="449393"/>
    <lineage>
        <taxon>unclassified sequences</taxon>
        <taxon>metagenomes</taxon>
        <taxon>ecological metagenomes</taxon>
    </lineage>
</organism>
<protein>
    <submittedName>
        <fullName evidence="1">Unannotated protein</fullName>
    </submittedName>
</protein>
<dbReference type="EMBL" id="CAESAG010000024">
    <property type="protein sequence ID" value="CAB4332200.1"/>
    <property type="molecule type" value="Genomic_DNA"/>
</dbReference>
<dbReference type="InterPro" id="IPR003737">
    <property type="entry name" value="GlcNAc_PI_deacetylase-related"/>
</dbReference>
<dbReference type="PANTHER" id="PTHR12993">
    <property type="entry name" value="N-ACETYLGLUCOSAMINYL-PHOSPHATIDYLINOSITOL DE-N-ACETYLASE-RELATED"/>
    <property type="match status" value="1"/>
</dbReference>
<accession>A0A6J5YW74</accession>
<dbReference type="AlphaFoldDB" id="A0A6J5YW74"/>
<evidence type="ECO:0000313" key="1">
    <source>
        <dbReference type="EMBL" id="CAB4332200.1"/>
    </source>
</evidence>
<dbReference type="SUPFAM" id="SSF102588">
    <property type="entry name" value="LmbE-like"/>
    <property type="match status" value="1"/>
</dbReference>